<evidence type="ECO:0000256" key="4">
    <source>
        <dbReference type="ARBA" id="ARBA00022688"/>
    </source>
</evidence>
<gene>
    <name evidence="11" type="ORF">CGGC5_14565</name>
</gene>
<sequence length="250" mass="28108">MLHPRRPTARWAFRPFRHCQIAFPTRLQTKRAYHSYDHPDQTASFNTQEKTILSAAYEHVPEHGFSHKALALGAKDAGYLDISTSVLLDGPFSLIRYHLVTRRESLAAKSKEIFGQVTEASIDEKVEMITWERLLGNEVIALAIMAQPTHAPASFKELAKLVDEIWFLSGDTSVDPSWYSKRASVSMIYASAELFMTNDKSAGFRDTRDFLRRRLKEVHEVGGILGSVGQWVGFTASAGVNVLRSKGLRI</sequence>
<evidence type="ECO:0000256" key="8">
    <source>
        <dbReference type="RuleBase" id="RU366063"/>
    </source>
</evidence>
<dbReference type="AlphaFoldDB" id="L2FCL5"/>
<dbReference type="UniPathway" id="UPA00232"/>
<comment type="similarity">
    <text evidence="3 8">Belongs to the COQ9 family.</text>
</comment>
<evidence type="ECO:0000256" key="5">
    <source>
        <dbReference type="ARBA" id="ARBA00022946"/>
    </source>
</evidence>
<keyword evidence="5" id="KW-0809">Transit peptide</keyword>
<evidence type="ECO:0000259" key="10">
    <source>
        <dbReference type="Pfam" id="PF21392"/>
    </source>
</evidence>
<dbReference type="NCBIfam" id="TIGR02396">
    <property type="entry name" value="diverge_rpsU"/>
    <property type="match status" value="1"/>
</dbReference>
<dbReference type="PANTHER" id="PTHR21427:SF19">
    <property type="entry name" value="UBIQUINONE BIOSYNTHESIS PROTEIN COQ9, MITOCHONDRIAL"/>
    <property type="match status" value="1"/>
</dbReference>
<dbReference type="Pfam" id="PF21392">
    <property type="entry name" value="COQ9_N"/>
    <property type="match status" value="1"/>
</dbReference>
<dbReference type="GO" id="GO:0005743">
    <property type="term" value="C:mitochondrial inner membrane"/>
    <property type="evidence" value="ECO:0007669"/>
    <property type="project" value="TreeGrafter"/>
</dbReference>
<evidence type="ECO:0000256" key="6">
    <source>
        <dbReference type="ARBA" id="ARBA00023121"/>
    </source>
</evidence>
<keyword evidence="6 8" id="KW-0446">Lipid-binding</keyword>
<dbReference type="STRING" id="1213859.L2FCL5"/>
<dbReference type="EMBL" id="KB021348">
    <property type="protein sequence ID" value="ELA23786.1"/>
    <property type="molecule type" value="Genomic_DNA"/>
</dbReference>
<feature type="domain" description="COQ9 C-terminal" evidence="9">
    <location>
        <begin position="151"/>
        <end position="222"/>
    </location>
</feature>
<dbReference type="GO" id="GO:0006744">
    <property type="term" value="P:ubiquinone biosynthetic process"/>
    <property type="evidence" value="ECO:0007669"/>
    <property type="project" value="UniProtKB-UniRule"/>
</dbReference>
<keyword evidence="7 8" id="KW-0496">Mitochondrion</keyword>
<dbReference type="PANTHER" id="PTHR21427">
    <property type="entry name" value="UBIQUINONE BIOSYNTHESIS PROTEIN COQ9, MITOCHONDRIAL"/>
    <property type="match status" value="1"/>
</dbReference>
<evidence type="ECO:0000313" key="11">
    <source>
        <dbReference type="EMBL" id="ELA23786.1"/>
    </source>
</evidence>
<dbReference type="InterPro" id="IPR048674">
    <property type="entry name" value="COQ9_HTH"/>
</dbReference>
<dbReference type="InterPro" id="IPR013718">
    <property type="entry name" value="COQ9_C"/>
</dbReference>
<evidence type="ECO:0000256" key="7">
    <source>
        <dbReference type="ARBA" id="ARBA00023128"/>
    </source>
</evidence>
<feature type="domain" description="Ubiquinone biosynthesis protein COQ9 HTH" evidence="10">
    <location>
        <begin position="51"/>
        <end position="75"/>
    </location>
</feature>
<protein>
    <recommendedName>
        <fullName evidence="8">Ubiquinone biosynthesis protein</fullName>
    </recommendedName>
</protein>
<comment type="subcellular location">
    <subcellularLocation>
        <location evidence="1 8">Mitochondrion</location>
    </subcellularLocation>
</comment>
<dbReference type="HOGENOM" id="CLU_057411_1_1_1"/>
<keyword evidence="11" id="KW-0830">Ubiquinone</keyword>
<dbReference type="InterPro" id="IPR012762">
    <property type="entry name" value="Ubiq_biosynth_COQ9"/>
</dbReference>
<evidence type="ECO:0000256" key="3">
    <source>
        <dbReference type="ARBA" id="ARBA00010766"/>
    </source>
</evidence>
<evidence type="ECO:0000256" key="2">
    <source>
        <dbReference type="ARBA" id="ARBA00004749"/>
    </source>
</evidence>
<accession>L2FCL5</accession>
<keyword evidence="4 8" id="KW-0831">Ubiquinone biosynthesis</keyword>
<comment type="function">
    <text evidence="8">Membrane-associated protein that warps the membrane surface to access and bind aromatic isoprenes with high specificity, including ubiquinone (CoQ) isoprene intermediates and presents them directly to Coq7, therefore facilitating the Coq7-mediated hydroxylase step. Participates in the biosynthesis of coenzyme Q, also named ubiquinone, an essential lipid-soluble electron transporter for aerobic cellular respiration.</text>
</comment>
<reference evidence="11" key="1">
    <citation type="submission" date="2012-08" db="EMBL/GenBank/DDBJ databases">
        <title>Genome analysis of Colletotrichum orbiculare and Colletotrichum fructicola.</title>
        <authorList>
            <person name="Gan P.H.P."/>
            <person name="Ikeda K."/>
            <person name="Irieda H."/>
            <person name="Narusaka M."/>
            <person name="O'Connell R.J."/>
            <person name="Narusaka Y."/>
            <person name="Takano Y."/>
            <person name="Kubo Y."/>
            <person name="Shirasu K."/>
        </authorList>
    </citation>
    <scope>NUCLEOTIDE SEQUENCE</scope>
    <source>
        <strain evidence="11">Nara gc5</strain>
    </source>
</reference>
<evidence type="ECO:0000259" key="9">
    <source>
        <dbReference type="Pfam" id="PF08511"/>
    </source>
</evidence>
<comment type="pathway">
    <text evidence="2 8">Cofactor biosynthesis; ubiquinone biosynthesis.</text>
</comment>
<proteinExistence type="inferred from homology"/>
<dbReference type="Pfam" id="PF08511">
    <property type="entry name" value="COQ9"/>
    <property type="match status" value="1"/>
</dbReference>
<organism evidence="11">
    <name type="scientific">Colletotrichum fructicola (strain Nara gc5)</name>
    <name type="common">Anthracnose fungus</name>
    <name type="synonym">Colletotrichum gloeosporioides (strain Nara gc5)</name>
    <dbReference type="NCBI Taxonomy" id="1213859"/>
    <lineage>
        <taxon>Eukaryota</taxon>
        <taxon>Fungi</taxon>
        <taxon>Dikarya</taxon>
        <taxon>Ascomycota</taxon>
        <taxon>Pezizomycotina</taxon>
        <taxon>Sordariomycetes</taxon>
        <taxon>Hypocreomycetidae</taxon>
        <taxon>Glomerellales</taxon>
        <taxon>Glomerellaceae</taxon>
        <taxon>Colletotrichum</taxon>
        <taxon>Colletotrichum gloeosporioides species complex</taxon>
    </lineage>
</organism>
<name>L2FCL5_COLFN</name>
<dbReference type="GO" id="GO:0008289">
    <property type="term" value="F:lipid binding"/>
    <property type="evidence" value="ECO:0007669"/>
    <property type="project" value="UniProtKB-UniRule"/>
</dbReference>
<evidence type="ECO:0000256" key="1">
    <source>
        <dbReference type="ARBA" id="ARBA00004173"/>
    </source>
</evidence>
<dbReference type="Gene3D" id="1.10.357.10">
    <property type="entry name" value="Tetracycline Repressor, domain 2"/>
    <property type="match status" value="1"/>
</dbReference>